<dbReference type="RefSeq" id="WP_170031310.1">
    <property type="nucleotide sequence ID" value="NZ_JABDTL010000001.1"/>
</dbReference>
<keyword evidence="2 6" id="KW-0238">DNA-binding</keyword>
<dbReference type="PANTHER" id="PTHR44688">
    <property type="entry name" value="DNA-BINDING TRANSCRIPTIONAL ACTIVATOR DEVR_DOSR"/>
    <property type="match status" value="1"/>
</dbReference>
<gene>
    <name evidence="6" type="ORF">HNQ61_000475</name>
</gene>
<keyword evidence="4" id="KW-0472">Membrane</keyword>
<evidence type="ECO:0000259" key="5">
    <source>
        <dbReference type="PROSITE" id="PS50043"/>
    </source>
</evidence>
<keyword evidence="3" id="KW-0804">Transcription</keyword>
<evidence type="ECO:0000256" key="4">
    <source>
        <dbReference type="SAM" id="Phobius"/>
    </source>
</evidence>
<dbReference type="EMBL" id="JACHIA010000001">
    <property type="protein sequence ID" value="MBB6068864.1"/>
    <property type="molecule type" value="Genomic_DNA"/>
</dbReference>
<protein>
    <submittedName>
        <fullName evidence="6">DNA-binding CsgD family transcriptional regulator</fullName>
    </submittedName>
</protein>
<proteinExistence type="predicted"/>
<feature type="transmembrane region" description="Helical" evidence="4">
    <location>
        <begin position="35"/>
        <end position="53"/>
    </location>
</feature>
<keyword evidence="7" id="KW-1185">Reference proteome</keyword>
<dbReference type="Proteomes" id="UP000582837">
    <property type="component" value="Unassembled WGS sequence"/>
</dbReference>
<accession>A0A841GUP4</accession>
<dbReference type="GO" id="GO:0003677">
    <property type="term" value="F:DNA binding"/>
    <property type="evidence" value="ECO:0007669"/>
    <property type="project" value="UniProtKB-KW"/>
</dbReference>
<dbReference type="PRINTS" id="PR00038">
    <property type="entry name" value="HTHLUXR"/>
</dbReference>
<dbReference type="InterPro" id="IPR000792">
    <property type="entry name" value="Tscrpt_reg_LuxR_C"/>
</dbReference>
<dbReference type="CDD" id="cd06170">
    <property type="entry name" value="LuxR_C_like"/>
    <property type="match status" value="1"/>
</dbReference>
<comment type="caution">
    <text evidence="6">The sequence shown here is derived from an EMBL/GenBank/DDBJ whole genome shotgun (WGS) entry which is preliminary data.</text>
</comment>
<sequence length="160" mass="17827">MKKIILFYGLLGGVLIAGLKFIEYRFLVVEHSVEIYGGLIAALFSVLGIWLGLKLTRTRVVVREVPVEVPVRVEVPVEVPARPQEPFVADPERARRFGITPRELEILEAIAAGLSNREIAAKLFVSENTVKTHSSRLFEKLNARRRTQAVQLAKEAGLIA</sequence>
<dbReference type="PANTHER" id="PTHR44688:SF16">
    <property type="entry name" value="DNA-BINDING TRANSCRIPTIONAL ACTIVATOR DEVR_DOSR"/>
    <property type="match status" value="1"/>
</dbReference>
<evidence type="ECO:0000313" key="7">
    <source>
        <dbReference type="Proteomes" id="UP000582837"/>
    </source>
</evidence>
<dbReference type="PROSITE" id="PS50043">
    <property type="entry name" value="HTH_LUXR_2"/>
    <property type="match status" value="1"/>
</dbReference>
<dbReference type="SMART" id="SM00421">
    <property type="entry name" value="HTH_LUXR"/>
    <property type="match status" value="1"/>
</dbReference>
<feature type="domain" description="HTH luxR-type" evidence="5">
    <location>
        <begin position="92"/>
        <end position="157"/>
    </location>
</feature>
<dbReference type="InterPro" id="IPR016032">
    <property type="entry name" value="Sig_transdc_resp-reg_C-effctor"/>
</dbReference>
<keyword evidence="4" id="KW-1133">Transmembrane helix</keyword>
<dbReference type="InterPro" id="IPR036388">
    <property type="entry name" value="WH-like_DNA-bd_sf"/>
</dbReference>
<evidence type="ECO:0000256" key="1">
    <source>
        <dbReference type="ARBA" id="ARBA00023015"/>
    </source>
</evidence>
<organism evidence="6 7">
    <name type="scientific">Longimicrobium terrae</name>
    <dbReference type="NCBI Taxonomy" id="1639882"/>
    <lineage>
        <taxon>Bacteria</taxon>
        <taxon>Pseudomonadati</taxon>
        <taxon>Gemmatimonadota</taxon>
        <taxon>Longimicrobiia</taxon>
        <taxon>Longimicrobiales</taxon>
        <taxon>Longimicrobiaceae</taxon>
        <taxon>Longimicrobium</taxon>
    </lineage>
</organism>
<dbReference type="SUPFAM" id="SSF46894">
    <property type="entry name" value="C-terminal effector domain of the bipartite response regulators"/>
    <property type="match status" value="1"/>
</dbReference>
<name>A0A841GUP4_9BACT</name>
<keyword evidence="1" id="KW-0805">Transcription regulation</keyword>
<evidence type="ECO:0000256" key="2">
    <source>
        <dbReference type="ARBA" id="ARBA00023125"/>
    </source>
</evidence>
<evidence type="ECO:0000256" key="3">
    <source>
        <dbReference type="ARBA" id="ARBA00023163"/>
    </source>
</evidence>
<dbReference type="Pfam" id="PF00196">
    <property type="entry name" value="GerE"/>
    <property type="match status" value="1"/>
</dbReference>
<keyword evidence="4" id="KW-0812">Transmembrane</keyword>
<dbReference type="AlphaFoldDB" id="A0A841GUP4"/>
<evidence type="ECO:0000313" key="6">
    <source>
        <dbReference type="EMBL" id="MBB6068864.1"/>
    </source>
</evidence>
<dbReference type="PROSITE" id="PS00622">
    <property type="entry name" value="HTH_LUXR_1"/>
    <property type="match status" value="1"/>
</dbReference>
<reference evidence="6 7" key="1">
    <citation type="submission" date="2020-08" db="EMBL/GenBank/DDBJ databases">
        <title>Genomic Encyclopedia of Type Strains, Phase IV (KMG-IV): sequencing the most valuable type-strain genomes for metagenomic binning, comparative biology and taxonomic classification.</title>
        <authorList>
            <person name="Goeker M."/>
        </authorList>
    </citation>
    <scope>NUCLEOTIDE SEQUENCE [LARGE SCALE GENOMIC DNA]</scope>
    <source>
        <strain evidence="6 7">DSM 29007</strain>
    </source>
</reference>
<dbReference type="GO" id="GO:0006355">
    <property type="term" value="P:regulation of DNA-templated transcription"/>
    <property type="evidence" value="ECO:0007669"/>
    <property type="project" value="InterPro"/>
</dbReference>
<dbReference type="Gene3D" id="1.10.10.10">
    <property type="entry name" value="Winged helix-like DNA-binding domain superfamily/Winged helix DNA-binding domain"/>
    <property type="match status" value="1"/>
</dbReference>